<dbReference type="AlphaFoldDB" id="A3EYU8"/>
<evidence type="ECO:0008006" key="3">
    <source>
        <dbReference type="Google" id="ProtNLM"/>
    </source>
</evidence>
<accession>A3EYU8</accession>
<evidence type="ECO:0000313" key="2">
    <source>
        <dbReference type="EMBL" id="ABN41513.1"/>
    </source>
</evidence>
<dbReference type="InterPro" id="IPR021353">
    <property type="entry name" value="DUF2972"/>
</dbReference>
<reference evidence="1" key="1">
    <citation type="submission" date="2006-11" db="EMBL/GenBank/DDBJ databases">
        <title>Characterization of lipooligosaccharide biosynthetic loci of Campylobacter jejuni reveals mosaic organizations.</title>
        <authorList>
            <person name="Parker C.T."/>
            <person name="Horn S.T."/>
        </authorList>
    </citation>
    <scope>NUCLEOTIDE SEQUENCE</scope>
    <source>
        <strain evidence="1">RM2227</strain>
        <strain evidence="2">RM2229</strain>
    </source>
</reference>
<proteinExistence type="predicted"/>
<dbReference type="EMBL" id="EF143353">
    <property type="protein sequence ID" value="ABN41505.1"/>
    <property type="molecule type" value="Genomic_DNA"/>
</dbReference>
<dbReference type="Pfam" id="PF11186">
    <property type="entry name" value="DUF2972"/>
    <property type="match status" value="1"/>
</dbReference>
<name>A3EYU8_CAMJU</name>
<protein>
    <recommendedName>
        <fullName evidence="3">DUF2972 domain-containing protein</fullName>
    </recommendedName>
</protein>
<dbReference type="EMBL" id="EF143354">
    <property type="protein sequence ID" value="ABN41513.1"/>
    <property type="molecule type" value="Genomic_DNA"/>
</dbReference>
<organism evidence="1">
    <name type="scientific">Campylobacter jejuni</name>
    <dbReference type="NCBI Taxonomy" id="197"/>
    <lineage>
        <taxon>Bacteria</taxon>
        <taxon>Pseudomonadati</taxon>
        <taxon>Campylobacterota</taxon>
        <taxon>Epsilonproteobacteria</taxon>
        <taxon>Campylobacterales</taxon>
        <taxon>Campylobacteraceae</taxon>
        <taxon>Campylobacter</taxon>
    </lineage>
</organism>
<gene>
    <name evidence="1" type="ORF">orf50k</name>
</gene>
<sequence length="430" mass="51961">MKLGLTMKKSKSIQILKQQGIIKFIKYKLNKIIDKYIKKINKLYEYILLIFLIYFKKTPFKKPYKFILQTYAVSAHWALKEFLTYSGNLQNFLLYHDRHINLNNCKNNDYYVEFRYWLDYKPLYFFINKLLIHKTPILILTRDPISRLKTGINHGDSKEELDGVRSVNKTFNLQDNLNISLDRIRFENKNGYNINQKIPSLDSIYYMINVKLNFKYFSNIKYIKSKDILYIDAKELSPKNAFNTIKKLSNKLKFTSPSESDKQKYENILWNEFAWFLPYRLLIDNDILIVVADENRVFLDNDENYTYIKENLIDIKKYLVDDKNKLFDKISINIQTSNWQIIQNNEILIDKLKKYFKEFMIVLEEKVNERKNNLVTEEDVLNFLKEHKDIRDKLKNILDYELQHIKENRPDIIDSWEYYQKFIKLCNEEG</sequence>
<evidence type="ECO:0000313" key="1">
    <source>
        <dbReference type="EMBL" id="ABN41505.1"/>
    </source>
</evidence>